<dbReference type="AlphaFoldDB" id="A0A942Y8M5"/>
<dbReference type="CDD" id="cd00462">
    <property type="entry name" value="PTH"/>
    <property type="match status" value="1"/>
</dbReference>
<feature type="active site" description="Proton acceptor" evidence="8">
    <location>
        <position position="23"/>
    </location>
</feature>
<reference evidence="11" key="1">
    <citation type="submission" date="2021-05" db="EMBL/GenBank/DDBJ databases">
        <title>Novel Bacillus species.</title>
        <authorList>
            <person name="Liu G."/>
        </authorList>
    </citation>
    <scope>NUCLEOTIDE SEQUENCE</scope>
    <source>
        <strain evidence="11">FJAT-50051</strain>
    </source>
</reference>
<feature type="site" description="Stabilizes the basic form of H active site to accept a proton" evidence="8">
    <location>
        <position position="97"/>
    </location>
</feature>
<feature type="binding site" evidence="8">
    <location>
        <position position="72"/>
    </location>
    <ligand>
        <name>tRNA</name>
        <dbReference type="ChEBI" id="CHEBI:17843"/>
    </ligand>
</feature>
<feature type="site" description="Discriminates between blocked and unblocked aminoacyl-tRNA" evidence="8">
    <location>
        <position position="13"/>
    </location>
</feature>
<dbReference type="HAMAP" id="MF_00083">
    <property type="entry name" value="Pept_tRNA_hydro_bact"/>
    <property type="match status" value="1"/>
</dbReference>
<feature type="binding site" evidence="8">
    <location>
        <position position="18"/>
    </location>
    <ligand>
        <name>tRNA</name>
        <dbReference type="ChEBI" id="CHEBI:17843"/>
    </ligand>
</feature>
<evidence type="ECO:0000256" key="4">
    <source>
        <dbReference type="ARBA" id="ARBA00022884"/>
    </source>
</evidence>
<evidence type="ECO:0000256" key="9">
    <source>
        <dbReference type="RuleBase" id="RU000673"/>
    </source>
</evidence>
<dbReference type="Gene3D" id="3.40.50.1470">
    <property type="entry name" value="Peptidyl-tRNA hydrolase"/>
    <property type="match status" value="1"/>
</dbReference>
<dbReference type="InterPro" id="IPR018171">
    <property type="entry name" value="Pept_tRNA_hydro_CS"/>
</dbReference>
<dbReference type="PANTHER" id="PTHR17224">
    <property type="entry name" value="PEPTIDYL-TRNA HYDROLASE"/>
    <property type="match status" value="1"/>
</dbReference>
<evidence type="ECO:0000256" key="8">
    <source>
        <dbReference type="HAMAP-Rule" id="MF_00083"/>
    </source>
</evidence>
<dbReference type="GO" id="GO:0006515">
    <property type="term" value="P:protein quality control for misfolded or incompletely synthesized proteins"/>
    <property type="evidence" value="ECO:0007669"/>
    <property type="project" value="UniProtKB-UniRule"/>
</dbReference>
<evidence type="ECO:0000256" key="1">
    <source>
        <dbReference type="ARBA" id="ARBA00013260"/>
    </source>
</evidence>
<comment type="subcellular location">
    <subcellularLocation>
        <location evidence="8">Cytoplasm</location>
    </subcellularLocation>
</comment>
<evidence type="ECO:0000256" key="2">
    <source>
        <dbReference type="ARBA" id="ARBA00022555"/>
    </source>
</evidence>
<dbReference type="GO" id="GO:0005737">
    <property type="term" value="C:cytoplasm"/>
    <property type="evidence" value="ECO:0007669"/>
    <property type="project" value="UniProtKB-SubCell"/>
</dbReference>
<dbReference type="Pfam" id="PF01195">
    <property type="entry name" value="Pept_tRNA_hydro"/>
    <property type="match status" value="1"/>
</dbReference>
<evidence type="ECO:0000256" key="5">
    <source>
        <dbReference type="ARBA" id="ARBA00038063"/>
    </source>
</evidence>
<comment type="subunit">
    <text evidence="8">Monomer.</text>
</comment>
<feature type="binding site" evidence="8">
    <location>
        <position position="70"/>
    </location>
    <ligand>
        <name>tRNA</name>
        <dbReference type="ChEBI" id="CHEBI:17843"/>
    </ligand>
</feature>
<dbReference type="EC" id="3.1.1.29" evidence="1 8"/>
<accession>A0A942Y8M5</accession>
<dbReference type="GO" id="GO:0004045">
    <property type="term" value="F:peptidyl-tRNA hydrolase activity"/>
    <property type="evidence" value="ECO:0007669"/>
    <property type="project" value="UniProtKB-UniRule"/>
</dbReference>
<evidence type="ECO:0000256" key="6">
    <source>
        <dbReference type="ARBA" id="ARBA00048707"/>
    </source>
</evidence>
<dbReference type="PROSITE" id="PS01196">
    <property type="entry name" value="PEPT_TRNA_HYDROL_2"/>
    <property type="match status" value="1"/>
</dbReference>
<dbReference type="SUPFAM" id="SSF53178">
    <property type="entry name" value="Peptidyl-tRNA hydrolase-like"/>
    <property type="match status" value="1"/>
</dbReference>
<dbReference type="FunFam" id="3.40.50.1470:FF:000001">
    <property type="entry name" value="Peptidyl-tRNA hydrolase"/>
    <property type="match status" value="1"/>
</dbReference>
<dbReference type="PANTHER" id="PTHR17224:SF1">
    <property type="entry name" value="PEPTIDYL-TRNA HYDROLASE"/>
    <property type="match status" value="1"/>
</dbReference>
<comment type="function">
    <text evidence="8">Hydrolyzes ribosome-free peptidyl-tRNAs (with 1 or more amino acids incorporated), which drop off the ribosome during protein synthesis, or as a result of ribosome stalling.</text>
</comment>
<proteinExistence type="inferred from homology"/>
<organism evidence="11">
    <name type="scientific">Neobacillus citreus</name>
    <dbReference type="NCBI Taxonomy" id="2833578"/>
    <lineage>
        <taxon>Bacteria</taxon>
        <taxon>Bacillati</taxon>
        <taxon>Bacillota</taxon>
        <taxon>Bacilli</taxon>
        <taxon>Bacillales</taxon>
        <taxon>Bacillaceae</taxon>
        <taxon>Neobacillus</taxon>
    </lineage>
</organism>
<keyword evidence="8" id="KW-0963">Cytoplasm</keyword>
<gene>
    <name evidence="8 11" type="primary">pth</name>
    <name evidence="11" type="ORF">KHB02_14170</name>
</gene>
<comment type="caution">
    <text evidence="11">The sequence shown here is derived from an EMBL/GenBank/DDBJ whole genome shotgun (WGS) entry which is preliminary data.</text>
</comment>
<keyword evidence="4 8" id="KW-0694">RNA-binding</keyword>
<dbReference type="GO" id="GO:0072344">
    <property type="term" value="P:rescue of stalled ribosome"/>
    <property type="evidence" value="ECO:0007669"/>
    <property type="project" value="UniProtKB-UniRule"/>
</dbReference>
<evidence type="ECO:0000256" key="10">
    <source>
        <dbReference type="RuleBase" id="RU004320"/>
    </source>
</evidence>
<name>A0A942Y8M5_9BACI</name>
<feature type="binding site" evidence="8">
    <location>
        <position position="118"/>
    </location>
    <ligand>
        <name>tRNA</name>
        <dbReference type="ChEBI" id="CHEBI:17843"/>
    </ligand>
</feature>
<sequence>MATDTLIVVGLGNPGPGYAGNRHNVGQMVLDQLAARMGATFKKHKTPNQVAEGRLTPGGTKLVLVKPGSFMNTSGGPVSSVLGYYGLGPEQLVVVHDELDLPFDTVKLKGNGGHGGHNGLRDIIKATGTNEFSRVRIGIGRPPGRQDPADYVLRDFSSTERKDLPNLIADGADAVEAIAELGLLAAQQRIHAPS</sequence>
<evidence type="ECO:0000256" key="7">
    <source>
        <dbReference type="ARBA" id="ARBA00050038"/>
    </source>
</evidence>
<dbReference type="EMBL" id="JAGYPE010000002">
    <property type="protein sequence ID" value="MBS4182541.1"/>
    <property type="molecule type" value="Genomic_DNA"/>
</dbReference>
<comment type="function">
    <text evidence="8">Catalyzes the release of premature peptidyl moieties from peptidyl-tRNA molecules trapped in stalled 50S ribosomal subunits, and thus maintains levels of free tRNAs and 50S ribosomes.</text>
</comment>
<keyword evidence="3 8" id="KW-0378">Hydrolase</keyword>
<dbReference type="InterPro" id="IPR036416">
    <property type="entry name" value="Pept_tRNA_hydro_sf"/>
</dbReference>
<protein>
    <recommendedName>
        <fullName evidence="7 8">Peptidyl-tRNA hydrolase</fullName>
        <shortName evidence="8">Pth</shortName>
        <ecNumber evidence="1 8">3.1.1.29</ecNumber>
    </recommendedName>
</protein>
<dbReference type="NCBIfam" id="TIGR00447">
    <property type="entry name" value="pth"/>
    <property type="match status" value="1"/>
</dbReference>
<comment type="similarity">
    <text evidence="5 8 10">Belongs to the PTH family.</text>
</comment>
<evidence type="ECO:0000256" key="3">
    <source>
        <dbReference type="ARBA" id="ARBA00022801"/>
    </source>
</evidence>
<dbReference type="PROSITE" id="PS01195">
    <property type="entry name" value="PEPT_TRNA_HYDROL_1"/>
    <property type="match status" value="1"/>
</dbReference>
<evidence type="ECO:0000313" key="11">
    <source>
        <dbReference type="EMBL" id="MBS4182541.1"/>
    </source>
</evidence>
<comment type="catalytic activity">
    <reaction evidence="6 8 9">
        <text>an N-acyl-L-alpha-aminoacyl-tRNA + H2O = an N-acyl-L-amino acid + a tRNA + H(+)</text>
        <dbReference type="Rhea" id="RHEA:54448"/>
        <dbReference type="Rhea" id="RHEA-COMP:10123"/>
        <dbReference type="Rhea" id="RHEA-COMP:13883"/>
        <dbReference type="ChEBI" id="CHEBI:15377"/>
        <dbReference type="ChEBI" id="CHEBI:15378"/>
        <dbReference type="ChEBI" id="CHEBI:59874"/>
        <dbReference type="ChEBI" id="CHEBI:78442"/>
        <dbReference type="ChEBI" id="CHEBI:138191"/>
        <dbReference type="EC" id="3.1.1.29"/>
    </reaction>
</comment>
<dbReference type="InterPro" id="IPR001328">
    <property type="entry name" value="Pept_tRNA_hydro"/>
</dbReference>
<dbReference type="GO" id="GO:0000049">
    <property type="term" value="F:tRNA binding"/>
    <property type="evidence" value="ECO:0007669"/>
    <property type="project" value="UniProtKB-UniRule"/>
</dbReference>
<keyword evidence="2 8" id="KW-0820">tRNA-binding</keyword>